<accession>A0ACC1BKU0</accession>
<evidence type="ECO:0000313" key="2">
    <source>
        <dbReference type="Proteomes" id="UP001164250"/>
    </source>
</evidence>
<protein>
    <submittedName>
        <fullName evidence="1">Uncharacterized protein</fullName>
    </submittedName>
</protein>
<comment type="caution">
    <text evidence="1">The sequence shown here is derived from an EMBL/GenBank/DDBJ whole genome shotgun (WGS) entry which is preliminary data.</text>
</comment>
<sequence length="189" mass="21401">MEPQHYEKQLTSPFLFPKTNSTVRSLFSSPLPANSFFQNFTVKAGDQAEYIHPLIRKILKDTIEPWLEGAFRNQESTSDAVNAYYSEALMGLAYADNHLLATGSLPVSMGIHAAQTCWHVRKQDTLLGILLLPLLPITEVLFSDVEFARELVRWTLTRFSKRGKLENGWKGFVYALEGNYDKENGSAEE</sequence>
<organism evidence="1 2">
    <name type="scientific">Pistacia atlantica</name>
    <dbReference type="NCBI Taxonomy" id="434234"/>
    <lineage>
        <taxon>Eukaryota</taxon>
        <taxon>Viridiplantae</taxon>
        <taxon>Streptophyta</taxon>
        <taxon>Embryophyta</taxon>
        <taxon>Tracheophyta</taxon>
        <taxon>Spermatophyta</taxon>
        <taxon>Magnoliopsida</taxon>
        <taxon>eudicotyledons</taxon>
        <taxon>Gunneridae</taxon>
        <taxon>Pentapetalae</taxon>
        <taxon>rosids</taxon>
        <taxon>malvids</taxon>
        <taxon>Sapindales</taxon>
        <taxon>Anacardiaceae</taxon>
        <taxon>Pistacia</taxon>
    </lineage>
</organism>
<name>A0ACC1BKU0_9ROSI</name>
<keyword evidence="2" id="KW-1185">Reference proteome</keyword>
<dbReference type="EMBL" id="CM047900">
    <property type="protein sequence ID" value="KAJ0099543.1"/>
    <property type="molecule type" value="Genomic_DNA"/>
</dbReference>
<proteinExistence type="predicted"/>
<dbReference type="Proteomes" id="UP001164250">
    <property type="component" value="Chromosome 4"/>
</dbReference>
<evidence type="ECO:0000313" key="1">
    <source>
        <dbReference type="EMBL" id="KAJ0099543.1"/>
    </source>
</evidence>
<reference evidence="2" key="1">
    <citation type="journal article" date="2023" name="G3 (Bethesda)">
        <title>Genome assembly and association tests identify interacting loci associated with vigor, precocity, and sex in interspecific pistachio rootstocks.</title>
        <authorList>
            <person name="Palmer W."/>
            <person name="Jacygrad E."/>
            <person name="Sagayaradj S."/>
            <person name="Cavanaugh K."/>
            <person name="Han R."/>
            <person name="Bertier L."/>
            <person name="Beede B."/>
            <person name="Kafkas S."/>
            <person name="Golino D."/>
            <person name="Preece J."/>
            <person name="Michelmore R."/>
        </authorList>
    </citation>
    <scope>NUCLEOTIDE SEQUENCE [LARGE SCALE GENOMIC DNA]</scope>
</reference>
<gene>
    <name evidence="1" type="ORF">Patl1_21523</name>
</gene>